<dbReference type="RefSeq" id="WP_117300534.1">
    <property type="nucleotide sequence ID" value="NZ_QVQT02000004.1"/>
</dbReference>
<evidence type="ECO:0000256" key="1">
    <source>
        <dbReference type="ARBA" id="ARBA00001947"/>
    </source>
</evidence>
<proteinExistence type="inferred from homology"/>
<dbReference type="Gene3D" id="3.20.20.140">
    <property type="entry name" value="Metal-dependent hydrolases"/>
    <property type="match status" value="1"/>
</dbReference>
<gene>
    <name evidence="8" type="ORF">D0Y96_13035</name>
</gene>
<dbReference type="SUPFAM" id="SSF51556">
    <property type="entry name" value="Metallo-dependent hydrolases"/>
    <property type="match status" value="1"/>
</dbReference>
<dbReference type="GO" id="GO:0046872">
    <property type="term" value="F:metal ion binding"/>
    <property type="evidence" value="ECO:0007669"/>
    <property type="project" value="UniProtKB-KW"/>
</dbReference>
<dbReference type="GO" id="GO:0043103">
    <property type="term" value="P:hypoxanthine salvage"/>
    <property type="evidence" value="ECO:0007669"/>
    <property type="project" value="TreeGrafter"/>
</dbReference>
<dbReference type="Proteomes" id="UP000264702">
    <property type="component" value="Unassembled WGS sequence"/>
</dbReference>
<evidence type="ECO:0000313" key="9">
    <source>
        <dbReference type="Proteomes" id="UP000264702"/>
    </source>
</evidence>
<evidence type="ECO:0000256" key="3">
    <source>
        <dbReference type="ARBA" id="ARBA00012784"/>
    </source>
</evidence>
<evidence type="ECO:0000256" key="2">
    <source>
        <dbReference type="ARBA" id="ARBA00006676"/>
    </source>
</evidence>
<dbReference type="EMBL" id="QVQT01000004">
    <property type="protein sequence ID" value="RFU16311.1"/>
    <property type="molecule type" value="Genomic_DNA"/>
</dbReference>
<keyword evidence="9" id="KW-1185">Reference proteome</keyword>
<keyword evidence="5" id="KW-0378">Hydrolase</keyword>
<dbReference type="GO" id="GO:0005829">
    <property type="term" value="C:cytosol"/>
    <property type="evidence" value="ECO:0007669"/>
    <property type="project" value="TreeGrafter"/>
</dbReference>
<keyword evidence="6" id="KW-0862">Zinc</keyword>
<evidence type="ECO:0000256" key="4">
    <source>
        <dbReference type="ARBA" id="ARBA00022723"/>
    </source>
</evidence>
<dbReference type="PANTHER" id="PTHR11409:SF43">
    <property type="entry name" value="ADENOSINE DEAMINASE"/>
    <property type="match status" value="1"/>
</dbReference>
<dbReference type="InterPro" id="IPR032466">
    <property type="entry name" value="Metal_Hydrolase"/>
</dbReference>
<dbReference type="PANTHER" id="PTHR11409">
    <property type="entry name" value="ADENOSINE DEAMINASE"/>
    <property type="match status" value="1"/>
</dbReference>
<comment type="caution">
    <text evidence="8">The sequence shown here is derived from an EMBL/GenBank/DDBJ whole genome shotgun (WGS) entry which is preliminary data.</text>
</comment>
<dbReference type="InterPro" id="IPR006330">
    <property type="entry name" value="Ado/ade_deaminase"/>
</dbReference>
<evidence type="ECO:0000259" key="7">
    <source>
        <dbReference type="Pfam" id="PF00962"/>
    </source>
</evidence>
<evidence type="ECO:0000256" key="6">
    <source>
        <dbReference type="ARBA" id="ARBA00022833"/>
    </source>
</evidence>
<dbReference type="Pfam" id="PF00962">
    <property type="entry name" value="A_deaminase"/>
    <property type="match status" value="1"/>
</dbReference>
<dbReference type="GO" id="GO:0046103">
    <property type="term" value="P:inosine biosynthetic process"/>
    <property type="evidence" value="ECO:0007669"/>
    <property type="project" value="TreeGrafter"/>
</dbReference>
<sequence>MRLFRRICPTAVACSAVSRLILPGVILFCLAVSPLLAEAPTGAAAASAEARAARAFDAARNDGPPALHAFLYRMPKGGDLHVHLSGAVYAETFIKDAGEDGMCVSPTLLRFDRATRTPECPTGEVPASTITSDQHLYDELIDAFSMRTFIPVTGEDGHDHFFDTFDRFGGTDKRHKAEWVDEVATRGAAQNEQYLELMDTPDFSRAAALAEKVGYTSDFVAYRQKLLDGGIRDSIPAIQATYDRVDADRKALEHCGDPGAEPACHVQVRYIYQILRGMPPAVVFAQVILGLETASVDPQFAGLNFVQPEDGYISMRDYRLQMQMLDAVHRFYPKVHISLHAGELSPGMVPPDGLTFHIRSAVEQGHAERIGHGVDVMYEDRPYELLKEMAAKHILVEINLTSNDVILNIKGNEHPFMLYRKYGVPVALSTDDEGVSRIDLTHEYVRAAVTYPLSYGDLKQMARASVEHAFLPGESLWERFTLEKLGTPVAACRGQVGNETPAGRCAEFVRSSEKAQQEWELERRFHAFEASF</sequence>
<dbReference type="GO" id="GO:0006154">
    <property type="term" value="P:adenosine catabolic process"/>
    <property type="evidence" value="ECO:0007669"/>
    <property type="project" value="TreeGrafter"/>
</dbReference>
<evidence type="ECO:0000256" key="5">
    <source>
        <dbReference type="ARBA" id="ARBA00022801"/>
    </source>
</evidence>
<evidence type="ECO:0000313" key="8">
    <source>
        <dbReference type="EMBL" id="RFU16311.1"/>
    </source>
</evidence>
<name>A0A372INJ0_9BACT</name>
<reference evidence="8 9" key="1">
    <citation type="submission" date="2018-08" db="EMBL/GenBank/DDBJ databases">
        <title>Acidipila sp. 4G-K13, an acidobacterium isolated from forest soil.</title>
        <authorList>
            <person name="Gao Z.-H."/>
            <person name="Qiu L.-H."/>
        </authorList>
    </citation>
    <scope>NUCLEOTIDE SEQUENCE [LARGE SCALE GENOMIC DNA]</scope>
    <source>
        <strain evidence="8 9">4G-K13</strain>
    </source>
</reference>
<dbReference type="OrthoDB" id="105475at2"/>
<dbReference type="AlphaFoldDB" id="A0A372INJ0"/>
<feature type="domain" description="Adenosine deaminase" evidence="7">
    <location>
        <begin position="266"/>
        <end position="474"/>
    </location>
</feature>
<accession>A0A372INJ0</accession>
<dbReference type="InterPro" id="IPR001365">
    <property type="entry name" value="A_deaminase_dom"/>
</dbReference>
<comment type="cofactor">
    <cofactor evidence="1">
        <name>Zn(2+)</name>
        <dbReference type="ChEBI" id="CHEBI:29105"/>
    </cofactor>
</comment>
<dbReference type="GO" id="GO:0004000">
    <property type="term" value="F:adenosine deaminase activity"/>
    <property type="evidence" value="ECO:0007669"/>
    <property type="project" value="TreeGrafter"/>
</dbReference>
<dbReference type="EC" id="3.5.4.4" evidence="3"/>
<protein>
    <recommendedName>
        <fullName evidence="3">adenosine deaminase</fullName>
        <ecNumber evidence="3">3.5.4.4</ecNumber>
    </recommendedName>
</protein>
<organism evidence="8 9">
    <name type="scientific">Paracidobacterium acidisoli</name>
    <dbReference type="NCBI Taxonomy" id="2303751"/>
    <lineage>
        <taxon>Bacteria</taxon>
        <taxon>Pseudomonadati</taxon>
        <taxon>Acidobacteriota</taxon>
        <taxon>Terriglobia</taxon>
        <taxon>Terriglobales</taxon>
        <taxon>Acidobacteriaceae</taxon>
        <taxon>Paracidobacterium</taxon>
    </lineage>
</organism>
<comment type="similarity">
    <text evidence="2">Belongs to the metallo-dependent hydrolases superfamily. Adenosine and AMP deaminases family.</text>
</comment>
<keyword evidence="4" id="KW-0479">Metal-binding</keyword>